<feature type="region of interest" description="Disordered" evidence="1">
    <location>
        <begin position="268"/>
        <end position="287"/>
    </location>
</feature>
<accession>A0AAU9K015</accession>
<evidence type="ECO:0000313" key="2">
    <source>
        <dbReference type="EMBL" id="CAG9329007.1"/>
    </source>
</evidence>
<name>A0AAU9K015_9CILI</name>
<evidence type="ECO:0000313" key="3">
    <source>
        <dbReference type="Proteomes" id="UP001162131"/>
    </source>
</evidence>
<dbReference type="AlphaFoldDB" id="A0AAU9K015"/>
<comment type="caution">
    <text evidence="2">The sequence shown here is derived from an EMBL/GenBank/DDBJ whole genome shotgun (WGS) entry which is preliminary data.</text>
</comment>
<reference evidence="2" key="1">
    <citation type="submission" date="2021-09" db="EMBL/GenBank/DDBJ databases">
        <authorList>
            <consortium name="AG Swart"/>
            <person name="Singh M."/>
            <person name="Singh A."/>
            <person name="Seah K."/>
            <person name="Emmerich C."/>
        </authorList>
    </citation>
    <scope>NUCLEOTIDE SEQUENCE</scope>
    <source>
        <strain evidence="2">ATCC30299</strain>
    </source>
</reference>
<protein>
    <recommendedName>
        <fullName evidence="4">RNA polymerase alpha subunit</fullName>
    </recommendedName>
</protein>
<dbReference type="Proteomes" id="UP001162131">
    <property type="component" value="Unassembled WGS sequence"/>
</dbReference>
<gene>
    <name evidence="2" type="ORF">BSTOLATCC_MIC47843</name>
</gene>
<evidence type="ECO:0000256" key="1">
    <source>
        <dbReference type="SAM" id="MobiDB-lite"/>
    </source>
</evidence>
<dbReference type="EMBL" id="CAJZBQ010000047">
    <property type="protein sequence ID" value="CAG9329007.1"/>
    <property type="molecule type" value="Genomic_DNA"/>
</dbReference>
<sequence length="299" mass="34639">MDDLLEELGIQNEETEKYVYLGHNNQPQKQITLNVHLNIHPSSNIQLSCDPNDSLNYLRFFICETIEKYPAFSGLNNLYANSLSRNQQILPKKGSIGEFTANGDNISCDITSQDIWLDIRITSIEFQVMIQFEIKLPFNTTIENLKGCLVDIANEILRAKNINASYEELDLAINKIQVEKENLTSELECPALNENELIKKLARIEKDKLLSEEFDHLDRYVWCFLDKRKKLDPNVTNPPVEIPINNKPESHAYETLPIRGLRLESTMLQQTPQVKEKRRKTRRDHESDEKPNFCACLMM</sequence>
<proteinExistence type="predicted"/>
<organism evidence="2 3">
    <name type="scientific">Blepharisma stoltei</name>
    <dbReference type="NCBI Taxonomy" id="1481888"/>
    <lineage>
        <taxon>Eukaryota</taxon>
        <taxon>Sar</taxon>
        <taxon>Alveolata</taxon>
        <taxon>Ciliophora</taxon>
        <taxon>Postciliodesmatophora</taxon>
        <taxon>Heterotrichea</taxon>
        <taxon>Heterotrichida</taxon>
        <taxon>Blepharismidae</taxon>
        <taxon>Blepharisma</taxon>
    </lineage>
</organism>
<evidence type="ECO:0008006" key="4">
    <source>
        <dbReference type="Google" id="ProtNLM"/>
    </source>
</evidence>
<keyword evidence="3" id="KW-1185">Reference proteome</keyword>